<dbReference type="Proteomes" id="UP000198403">
    <property type="component" value="Unassembled WGS sequence"/>
</dbReference>
<keyword evidence="5 10" id="KW-0547">Nucleotide-binding</keyword>
<dbReference type="NCBIfam" id="TIGR01313">
    <property type="entry name" value="therm_gnt_kin"/>
    <property type="match status" value="1"/>
</dbReference>
<dbReference type="Pfam" id="PF13671">
    <property type="entry name" value="AAA_33"/>
    <property type="match status" value="1"/>
</dbReference>
<keyword evidence="7 10" id="KW-0067">ATP-binding</keyword>
<dbReference type="Gene3D" id="3.40.50.300">
    <property type="entry name" value="P-loop containing nucleotide triphosphate hydrolases"/>
    <property type="match status" value="1"/>
</dbReference>
<dbReference type="GO" id="GO:0046316">
    <property type="term" value="F:gluconokinase activity"/>
    <property type="evidence" value="ECO:0007669"/>
    <property type="project" value="UniProtKB-EC"/>
</dbReference>
<keyword evidence="12" id="KW-1185">Reference proteome</keyword>
<evidence type="ECO:0000313" key="12">
    <source>
        <dbReference type="Proteomes" id="UP000198403"/>
    </source>
</evidence>
<dbReference type="InterPro" id="IPR006001">
    <property type="entry name" value="Therm_gnt_kin"/>
</dbReference>
<dbReference type="GO" id="GO:0005524">
    <property type="term" value="F:ATP binding"/>
    <property type="evidence" value="ECO:0007669"/>
    <property type="project" value="UniProtKB-KW"/>
</dbReference>
<dbReference type="SUPFAM" id="SSF52540">
    <property type="entry name" value="P-loop containing nucleoside triphosphate hydrolases"/>
    <property type="match status" value="1"/>
</dbReference>
<reference evidence="11 12" key="1">
    <citation type="submission" date="2017-06" db="EMBL/GenBank/DDBJ databases">
        <authorList>
            <person name="Kim H.J."/>
            <person name="Triplett B.A."/>
        </authorList>
    </citation>
    <scope>NUCLEOTIDE SEQUENCE [LARGE SCALE GENOMIC DNA]</scope>
    <source>
        <strain evidence="11 12">DSM 44272</strain>
    </source>
</reference>
<evidence type="ECO:0000256" key="7">
    <source>
        <dbReference type="ARBA" id="ARBA00022840"/>
    </source>
</evidence>
<evidence type="ECO:0000256" key="5">
    <source>
        <dbReference type="ARBA" id="ARBA00022741"/>
    </source>
</evidence>
<gene>
    <name evidence="11" type="ORF">SAMN06272737_12162</name>
</gene>
<organism evidence="11 12">
    <name type="scientific">Blastococcus mobilis</name>
    <dbReference type="NCBI Taxonomy" id="1938746"/>
    <lineage>
        <taxon>Bacteria</taxon>
        <taxon>Bacillati</taxon>
        <taxon>Actinomycetota</taxon>
        <taxon>Actinomycetes</taxon>
        <taxon>Geodermatophilales</taxon>
        <taxon>Geodermatophilaceae</taxon>
        <taxon>Blastococcus</taxon>
    </lineage>
</organism>
<dbReference type="FunFam" id="3.40.50.300:FF:000522">
    <property type="entry name" value="Gluconokinase"/>
    <property type="match status" value="1"/>
</dbReference>
<evidence type="ECO:0000256" key="9">
    <source>
        <dbReference type="ARBA" id="ARBA00048090"/>
    </source>
</evidence>
<proteinExistence type="inferred from homology"/>
<evidence type="ECO:0000256" key="8">
    <source>
        <dbReference type="ARBA" id="ARBA00023064"/>
    </source>
</evidence>
<dbReference type="PANTHER" id="PTHR43442">
    <property type="entry name" value="GLUCONOKINASE-RELATED"/>
    <property type="match status" value="1"/>
</dbReference>
<dbReference type="EMBL" id="FZNO01000021">
    <property type="protein sequence ID" value="SNR72629.1"/>
    <property type="molecule type" value="Genomic_DNA"/>
</dbReference>
<evidence type="ECO:0000313" key="11">
    <source>
        <dbReference type="EMBL" id="SNR72629.1"/>
    </source>
</evidence>
<dbReference type="CDD" id="cd02021">
    <property type="entry name" value="GntK"/>
    <property type="match status" value="1"/>
</dbReference>
<evidence type="ECO:0000256" key="1">
    <source>
        <dbReference type="ARBA" id="ARBA00004761"/>
    </source>
</evidence>
<comment type="similarity">
    <text evidence="2 10">Belongs to the gluconokinase GntK/GntV family.</text>
</comment>
<evidence type="ECO:0000256" key="3">
    <source>
        <dbReference type="ARBA" id="ARBA00012054"/>
    </source>
</evidence>
<protein>
    <recommendedName>
        <fullName evidence="3 10">Gluconokinase</fullName>
        <ecNumber evidence="3 10">2.7.1.12</ecNumber>
    </recommendedName>
</protein>
<dbReference type="InterPro" id="IPR027417">
    <property type="entry name" value="P-loop_NTPase"/>
</dbReference>
<dbReference type="EC" id="2.7.1.12" evidence="3 10"/>
<keyword evidence="4 10" id="KW-0808">Transferase</keyword>
<evidence type="ECO:0000256" key="10">
    <source>
        <dbReference type="RuleBase" id="RU363066"/>
    </source>
</evidence>
<keyword evidence="8" id="KW-0311">Gluconate utilization</keyword>
<comment type="pathway">
    <text evidence="1">Carbohydrate acid metabolism.</text>
</comment>
<dbReference type="AlphaFoldDB" id="A0A238YQB4"/>
<evidence type="ECO:0000256" key="4">
    <source>
        <dbReference type="ARBA" id="ARBA00022679"/>
    </source>
</evidence>
<name>A0A238YQB4_9ACTN</name>
<comment type="catalytic activity">
    <reaction evidence="9 10">
        <text>D-gluconate + ATP = 6-phospho-D-gluconate + ADP + H(+)</text>
        <dbReference type="Rhea" id="RHEA:19433"/>
        <dbReference type="ChEBI" id="CHEBI:15378"/>
        <dbReference type="ChEBI" id="CHEBI:18391"/>
        <dbReference type="ChEBI" id="CHEBI:30616"/>
        <dbReference type="ChEBI" id="CHEBI:58759"/>
        <dbReference type="ChEBI" id="CHEBI:456216"/>
        <dbReference type="EC" id="2.7.1.12"/>
    </reaction>
</comment>
<dbReference type="GO" id="GO:0019521">
    <property type="term" value="P:D-gluconate metabolic process"/>
    <property type="evidence" value="ECO:0007669"/>
    <property type="project" value="UniProtKB-KW"/>
</dbReference>
<dbReference type="GO" id="GO:0005737">
    <property type="term" value="C:cytoplasm"/>
    <property type="evidence" value="ECO:0007669"/>
    <property type="project" value="TreeGrafter"/>
</dbReference>
<dbReference type="PANTHER" id="PTHR43442:SF3">
    <property type="entry name" value="GLUCONOKINASE-RELATED"/>
    <property type="match status" value="1"/>
</dbReference>
<evidence type="ECO:0000256" key="2">
    <source>
        <dbReference type="ARBA" id="ARBA00008420"/>
    </source>
</evidence>
<evidence type="ECO:0000256" key="6">
    <source>
        <dbReference type="ARBA" id="ARBA00022777"/>
    </source>
</evidence>
<sequence length="192" mass="20551">MAPGMAAHDSPPTTSIVVMGVSGSGKSTVAAGLVERLGWEFAEGDDFHPPANVEKMRSGRPLDDDDRWPWLRILAAWIGEHERAGTPVVVTCSALKRSYRDLLRDGHPSVWFAHVTADAELLRKRVEQRTGHYMPSSLLESQLATLEPLQPDEPGASISGAGAPADVVAELLRALETDRGPGGRSPAATVLT</sequence>
<accession>A0A238YQB4</accession>
<keyword evidence="6 10" id="KW-0418">Kinase</keyword>